<evidence type="ECO:0000313" key="3">
    <source>
        <dbReference type="EMBL" id="MBZ5709773.1"/>
    </source>
</evidence>
<evidence type="ECO:0000256" key="1">
    <source>
        <dbReference type="ARBA" id="ARBA00023157"/>
    </source>
</evidence>
<name>A0ABS7TNH0_9BACT</name>
<gene>
    <name evidence="3" type="ORF">K7C98_10955</name>
</gene>
<reference evidence="3" key="1">
    <citation type="submission" date="2021-08" db="EMBL/GenBank/DDBJ databases">
        <authorList>
            <person name="Stevens D.C."/>
        </authorList>
    </citation>
    <scope>NUCLEOTIDE SEQUENCE</scope>
    <source>
        <strain evidence="3">DSM 53165</strain>
    </source>
</reference>
<dbReference type="PANTHER" id="PTHR10157:SF23">
    <property type="entry name" value="MOXD1 HOMOLOG 1"/>
    <property type="match status" value="1"/>
</dbReference>
<dbReference type="SUPFAM" id="SSF49742">
    <property type="entry name" value="PHM/PNGase F"/>
    <property type="match status" value="2"/>
</dbReference>
<dbReference type="InterPro" id="IPR036939">
    <property type="entry name" value="Cu2_ascorb_mOase_N_sf"/>
</dbReference>
<dbReference type="SUPFAM" id="SSF46626">
    <property type="entry name" value="Cytochrome c"/>
    <property type="match status" value="1"/>
</dbReference>
<dbReference type="Pfam" id="PF03712">
    <property type="entry name" value="Cu2_monoox_C"/>
    <property type="match status" value="1"/>
</dbReference>
<dbReference type="InterPro" id="IPR036909">
    <property type="entry name" value="Cyt_c-like_dom_sf"/>
</dbReference>
<dbReference type="Gene3D" id="2.60.120.310">
    <property type="entry name" value="Copper type II, ascorbate-dependent monooxygenase, N-terminal domain"/>
    <property type="match status" value="1"/>
</dbReference>
<sequence>MLLLASACKDEEPPPADETETTYWQHVAPIFFNSCVGCHTEGGIAPFRLDNYEDARTWAQASAAAVAARTMPPWLMTSDDSCGEFRDSLALTQEQIDTIAAWADADAPEGEPRDDLAPMALPTLESGLDLQTPEFVPEAQGGPLTAFDEYRCFLIEPGLDRDRFITGYEITAGNPKLVHHVIAMPVDLDAESWIGDGSTNREVIEKLDAESPDRDGWPCFSAAGDGVAVAQQPVTWAPGMGAVEFPEGTGVRLRKSEVVVVQLHYNLHDGPGNTESDSTQVRLRLADEVEREGMFMLVDLFIDSLFDEKPASIAAGQADARYEWEVAIGEWLFDELGLDRIELHGIFPHMHERGTKWRASLVTDTDDQCLGDVQRWDFGWQFYYFYDELPVIDRSSRLKVTCQYDTRADKEPITPGWGTQNEMCLAGLFVVPPK</sequence>
<proteinExistence type="predicted"/>
<evidence type="ECO:0000259" key="2">
    <source>
        <dbReference type="Pfam" id="PF03712"/>
    </source>
</evidence>
<protein>
    <recommendedName>
        <fullName evidence="2">Copper type II ascorbate-dependent monooxygenase C-terminal domain-containing protein</fullName>
    </recommendedName>
</protein>
<dbReference type="EMBL" id="JAIRAU010000008">
    <property type="protein sequence ID" value="MBZ5709773.1"/>
    <property type="molecule type" value="Genomic_DNA"/>
</dbReference>
<feature type="domain" description="Copper type II ascorbate-dependent monooxygenase C-terminal" evidence="2">
    <location>
        <begin position="341"/>
        <end position="426"/>
    </location>
</feature>
<keyword evidence="4" id="KW-1185">Reference proteome</keyword>
<dbReference type="RefSeq" id="WP_224191538.1">
    <property type="nucleotide sequence ID" value="NZ_JAIRAU010000008.1"/>
</dbReference>
<accession>A0ABS7TNH0</accession>
<comment type="caution">
    <text evidence="3">The sequence shown here is derived from an EMBL/GenBank/DDBJ whole genome shotgun (WGS) entry which is preliminary data.</text>
</comment>
<dbReference type="InterPro" id="IPR000945">
    <property type="entry name" value="DBH-like"/>
</dbReference>
<dbReference type="PANTHER" id="PTHR10157">
    <property type="entry name" value="DOPAMINE BETA HYDROXYLASE RELATED"/>
    <property type="match status" value="1"/>
</dbReference>
<keyword evidence="1" id="KW-1015">Disulfide bond</keyword>
<dbReference type="InterPro" id="IPR014784">
    <property type="entry name" value="Cu2_ascorb_mOase-like_C"/>
</dbReference>
<dbReference type="InterPro" id="IPR024548">
    <property type="entry name" value="Cu2_monoox_C"/>
</dbReference>
<dbReference type="InterPro" id="IPR008977">
    <property type="entry name" value="PHM/PNGase_F_dom_sf"/>
</dbReference>
<dbReference type="Proteomes" id="UP001139031">
    <property type="component" value="Unassembled WGS sequence"/>
</dbReference>
<dbReference type="Gene3D" id="2.60.120.230">
    <property type="match status" value="1"/>
</dbReference>
<evidence type="ECO:0000313" key="4">
    <source>
        <dbReference type="Proteomes" id="UP001139031"/>
    </source>
</evidence>
<organism evidence="3 4">
    <name type="scientific">Nannocystis pusilla</name>
    <dbReference type="NCBI Taxonomy" id="889268"/>
    <lineage>
        <taxon>Bacteria</taxon>
        <taxon>Pseudomonadati</taxon>
        <taxon>Myxococcota</taxon>
        <taxon>Polyangia</taxon>
        <taxon>Nannocystales</taxon>
        <taxon>Nannocystaceae</taxon>
        <taxon>Nannocystis</taxon>
    </lineage>
</organism>